<name>A0A1Y1I7N1_KLENI</name>
<protein>
    <submittedName>
        <fullName evidence="10">Homeobox-leucine zipper protein</fullName>
    </submittedName>
</protein>
<evidence type="ECO:0000256" key="2">
    <source>
        <dbReference type="ARBA" id="ARBA00023015"/>
    </source>
</evidence>
<accession>A0A1Y1I7N1</accession>
<dbReference type="SMART" id="SM00389">
    <property type="entry name" value="HOX"/>
    <property type="match status" value="1"/>
</dbReference>
<evidence type="ECO:0000256" key="6">
    <source>
        <dbReference type="PROSITE-ProRule" id="PRU00108"/>
    </source>
</evidence>
<dbReference type="Pfam" id="PF00046">
    <property type="entry name" value="Homeodomain"/>
    <property type="match status" value="1"/>
</dbReference>
<evidence type="ECO:0000256" key="1">
    <source>
        <dbReference type="ARBA" id="ARBA00004123"/>
    </source>
</evidence>
<feature type="region of interest" description="Disordered" evidence="8">
    <location>
        <begin position="1"/>
        <end position="90"/>
    </location>
</feature>
<organism evidence="10 11">
    <name type="scientific">Klebsormidium nitens</name>
    <name type="common">Green alga</name>
    <name type="synonym">Ulothrix nitens</name>
    <dbReference type="NCBI Taxonomy" id="105231"/>
    <lineage>
        <taxon>Eukaryota</taxon>
        <taxon>Viridiplantae</taxon>
        <taxon>Streptophyta</taxon>
        <taxon>Klebsormidiophyceae</taxon>
        <taxon>Klebsormidiales</taxon>
        <taxon>Klebsormidiaceae</taxon>
        <taxon>Klebsormidium</taxon>
    </lineage>
</organism>
<dbReference type="PROSITE" id="PS50071">
    <property type="entry name" value="HOMEOBOX_2"/>
    <property type="match status" value="1"/>
</dbReference>
<evidence type="ECO:0000256" key="4">
    <source>
        <dbReference type="ARBA" id="ARBA00023155"/>
    </source>
</evidence>
<dbReference type="GO" id="GO:0005634">
    <property type="term" value="C:nucleus"/>
    <property type="evidence" value="ECO:0007669"/>
    <property type="project" value="UniProtKB-SubCell"/>
</dbReference>
<keyword evidence="5" id="KW-0804">Transcription</keyword>
<gene>
    <name evidence="10" type="ORF">KFL_002020020</name>
</gene>
<dbReference type="InterPro" id="IPR009057">
    <property type="entry name" value="Homeodomain-like_sf"/>
</dbReference>
<keyword evidence="2" id="KW-0805">Transcription regulation</keyword>
<dbReference type="GO" id="GO:0003677">
    <property type="term" value="F:DNA binding"/>
    <property type="evidence" value="ECO:0007669"/>
    <property type="project" value="UniProtKB-UniRule"/>
</dbReference>
<dbReference type="EMBL" id="DF237151">
    <property type="protein sequence ID" value="GAQ84707.1"/>
    <property type="molecule type" value="Genomic_DNA"/>
</dbReference>
<proteinExistence type="predicted"/>
<keyword evidence="3 6" id="KW-0238">DNA-binding</keyword>
<evidence type="ECO:0000256" key="5">
    <source>
        <dbReference type="ARBA" id="ARBA00023163"/>
    </source>
</evidence>
<dbReference type="InterPro" id="IPR001356">
    <property type="entry name" value="HD"/>
</dbReference>
<dbReference type="InterPro" id="IPR000047">
    <property type="entry name" value="HTH_motif"/>
</dbReference>
<dbReference type="AlphaFoldDB" id="A0A1Y1I7N1"/>
<dbReference type="PRINTS" id="PR00031">
    <property type="entry name" value="HTHREPRESSR"/>
</dbReference>
<evidence type="ECO:0000256" key="3">
    <source>
        <dbReference type="ARBA" id="ARBA00023125"/>
    </source>
</evidence>
<evidence type="ECO:0000256" key="7">
    <source>
        <dbReference type="RuleBase" id="RU000682"/>
    </source>
</evidence>
<dbReference type="InterPro" id="IPR050762">
    <property type="entry name" value="HD-ZIP_Homeobox_LZ_Class_II"/>
</dbReference>
<keyword evidence="11" id="KW-1185">Reference proteome</keyword>
<sequence length="378" mass="41318">MDTTQMSHSGGRESGDGDAQVFASQAAQEIMQLVVSHHDSEELEQSSTQERTAPAVSGARSVKGGTSKASEEELGESQGDGGGDQRKRKLSKVQVRELEKLYQGGYTGAPAGRAAIAADLGTTERQVAIWFQNRRARQRSKQTTQEYDLLKKDFRLILLENKRMRQELTELRLLVERSDATPDHAFLNFSASEKESAAARFDAAEPAGQRALMPALHSPMVPIRAPGGVLEAPVENPRESLPRYAEGPPSHKRLRVDPPMATEGFASESVHPVFGDVDFTDELWDSVISSLEQSFGSEVIQDLFRNGDAFAELGLPKPPKYGYSLSLQETRPGECHVSHVDHVARGRTDAGDLSLVQSALAFQSDDYVGINSPCWADL</sequence>
<evidence type="ECO:0000256" key="8">
    <source>
        <dbReference type="SAM" id="MobiDB-lite"/>
    </source>
</evidence>
<dbReference type="SUPFAM" id="SSF46689">
    <property type="entry name" value="Homeodomain-like"/>
    <property type="match status" value="1"/>
</dbReference>
<feature type="DNA-binding region" description="Homeobox" evidence="6">
    <location>
        <begin position="83"/>
        <end position="142"/>
    </location>
</feature>
<dbReference type="Proteomes" id="UP000054558">
    <property type="component" value="Unassembled WGS sequence"/>
</dbReference>
<keyword evidence="6 7" id="KW-0539">Nucleus</keyword>
<evidence type="ECO:0000259" key="9">
    <source>
        <dbReference type="PROSITE" id="PS50071"/>
    </source>
</evidence>
<evidence type="ECO:0000313" key="10">
    <source>
        <dbReference type="EMBL" id="GAQ84707.1"/>
    </source>
</evidence>
<evidence type="ECO:0000313" key="11">
    <source>
        <dbReference type="Proteomes" id="UP000054558"/>
    </source>
</evidence>
<feature type="domain" description="Homeobox" evidence="9">
    <location>
        <begin position="81"/>
        <end position="141"/>
    </location>
</feature>
<keyword evidence="4 6" id="KW-0371">Homeobox</keyword>
<reference evidence="10 11" key="1">
    <citation type="journal article" date="2014" name="Nat. Commun.">
        <title>Klebsormidium flaccidum genome reveals primary factors for plant terrestrial adaptation.</title>
        <authorList>
            <person name="Hori K."/>
            <person name="Maruyama F."/>
            <person name="Fujisawa T."/>
            <person name="Togashi T."/>
            <person name="Yamamoto N."/>
            <person name="Seo M."/>
            <person name="Sato S."/>
            <person name="Yamada T."/>
            <person name="Mori H."/>
            <person name="Tajima N."/>
            <person name="Moriyama T."/>
            <person name="Ikeuchi M."/>
            <person name="Watanabe M."/>
            <person name="Wada H."/>
            <person name="Kobayashi K."/>
            <person name="Saito M."/>
            <person name="Masuda T."/>
            <person name="Sasaki-Sekimoto Y."/>
            <person name="Mashiguchi K."/>
            <person name="Awai K."/>
            <person name="Shimojima M."/>
            <person name="Masuda S."/>
            <person name="Iwai M."/>
            <person name="Nobusawa T."/>
            <person name="Narise T."/>
            <person name="Kondo S."/>
            <person name="Saito H."/>
            <person name="Sato R."/>
            <person name="Murakawa M."/>
            <person name="Ihara Y."/>
            <person name="Oshima-Yamada Y."/>
            <person name="Ohtaka K."/>
            <person name="Satoh M."/>
            <person name="Sonobe K."/>
            <person name="Ishii M."/>
            <person name="Ohtani R."/>
            <person name="Kanamori-Sato M."/>
            <person name="Honoki R."/>
            <person name="Miyazaki D."/>
            <person name="Mochizuki H."/>
            <person name="Umetsu J."/>
            <person name="Higashi K."/>
            <person name="Shibata D."/>
            <person name="Kamiya Y."/>
            <person name="Sato N."/>
            <person name="Nakamura Y."/>
            <person name="Tabata S."/>
            <person name="Ida S."/>
            <person name="Kurokawa K."/>
            <person name="Ohta H."/>
        </authorList>
    </citation>
    <scope>NUCLEOTIDE SEQUENCE [LARGE SCALE GENOMIC DNA]</scope>
    <source>
        <strain evidence="10 11">NIES-2285</strain>
    </source>
</reference>
<comment type="subcellular location">
    <subcellularLocation>
        <location evidence="1 6 7">Nucleus</location>
    </subcellularLocation>
</comment>
<dbReference type="STRING" id="105231.A0A1Y1I7N1"/>
<dbReference type="CDD" id="cd00086">
    <property type="entry name" value="homeodomain"/>
    <property type="match status" value="1"/>
</dbReference>
<dbReference type="OrthoDB" id="6159439at2759"/>
<dbReference type="PANTHER" id="PTHR45714:SF34">
    <property type="entry name" value="HOMEOBOX-LEUCINE ZIPPER PROTEIN HAT9"/>
    <property type="match status" value="1"/>
</dbReference>
<dbReference type="PANTHER" id="PTHR45714">
    <property type="entry name" value="HOMEOBOX-LEUCINE ZIPPER PROTEIN HAT14"/>
    <property type="match status" value="1"/>
</dbReference>
<dbReference type="Gene3D" id="1.10.10.60">
    <property type="entry name" value="Homeodomain-like"/>
    <property type="match status" value="1"/>
</dbReference>